<dbReference type="AlphaFoldDB" id="A0A9P3PQE5"/>
<dbReference type="SUPFAM" id="SSF52540">
    <property type="entry name" value="P-loop containing nucleoside triphosphate hydrolases"/>
    <property type="match status" value="1"/>
</dbReference>
<accession>A0A9P3PQE5</accession>
<evidence type="ECO:0000313" key="3">
    <source>
        <dbReference type="Proteomes" id="UP001063166"/>
    </source>
</evidence>
<dbReference type="EMBL" id="BRPK01000007">
    <property type="protein sequence ID" value="GLB39678.1"/>
    <property type="molecule type" value="Genomic_DNA"/>
</dbReference>
<evidence type="ECO:0000259" key="1">
    <source>
        <dbReference type="Pfam" id="PF01926"/>
    </source>
</evidence>
<evidence type="ECO:0000313" key="2">
    <source>
        <dbReference type="EMBL" id="GLB39678.1"/>
    </source>
</evidence>
<name>A0A9P3PQE5_LYOSH</name>
<sequence length="247" mass="27188">MTADTPRFNGDDIVVLVTGPSGAGKSTFINTLLKKPRMRVGHGVDPCTTEVDYAMIESPNRGPRIIIVDTPGFDSSRESDAETLRRIAAWIESTLDQTGSISGIIYLHDISSGHCPALNRHDMRTLERTICSVPREKALARLALVTTKWGRVLDPADGPTDKECESLLHGGCWKGLIEGGSIVDRFRNTSADAWRIISKFVDQGTPGISVERDEIRKVQNRLKDKNASSKSFVQILRLLGLFGWSGR</sequence>
<dbReference type="Pfam" id="PF01926">
    <property type="entry name" value="MMR_HSR1"/>
    <property type="match status" value="1"/>
</dbReference>
<reference evidence="2" key="1">
    <citation type="submission" date="2022-07" db="EMBL/GenBank/DDBJ databases">
        <title>The genome of Lyophyllum shimeji provides insight into the initial evolution of ectomycorrhizal fungal genome.</title>
        <authorList>
            <person name="Kobayashi Y."/>
            <person name="Shibata T."/>
            <person name="Hirakawa H."/>
            <person name="Shigenobu S."/>
            <person name="Nishiyama T."/>
            <person name="Yamada A."/>
            <person name="Hasebe M."/>
            <person name="Kawaguchi M."/>
        </authorList>
    </citation>
    <scope>NUCLEOTIDE SEQUENCE</scope>
    <source>
        <strain evidence="2">AT787</strain>
    </source>
</reference>
<dbReference type="Proteomes" id="UP001063166">
    <property type="component" value="Unassembled WGS sequence"/>
</dbReference>
<dbReference type="InterPro" id="IPR027417">
    <property type="entry name" value="P-loop_NTPase"/>
</dbReference>
<comment type="caution">
    <text evidence="2">The sequence shown here is derived from an EMBL/GenBank/DDBJ whole genome shotgun (WGS) entry which is preliminary data.</text>
</comment>
<feature type="domain" description="G" evidence="1">
    <location>
        <begin position="15"/>
        <end position="89"/>
    </location>
</feature>
<dbReference type="GO" id="GO:0005525">
    <property type="term" value="F:GTP binding"/>
    <property type="evidence" value="ECO:0007669"/>
    <property type="project" value="InterPro"/>
</dbReference>
<gene>
    <name evidence="2" type="ORF">LshimejAT787_0701880</name>
</gene>
<proteinExistence type="predicted"/>
<dbReference type="InterPro" id="IPR006073">
    <property type="entry name" value="GTP-bd"/>
</dbReference>
<protein>
    <recommendedName>
        <fullName evidence="1">G domain-containing protein</fullName>
    </recommendedName>
</protein>
<organism evidence="2 3">
    <name type="scientific">Lyophyllum shimeji</name>
    <name type="common">Hon-shimeji</name>
    <name type="synonym">Tricholoma shimeji</name>
    <dbReference type="NCBI Taxonomy" id="47721"/>
    <lineage>
        <taxon>Eukaryota</taxon>
        <taxon>Fungi</taxon>
        <taxon>Dikarya</taxon>
        <taxon>Basidiomycota</taxon>
        <taxon>Agaricomycotina</taxon>
        <taxon>Agaricomycetes</taxon>
        <taxon>Agaricomycetidae</taxon>
        <taxon>Agaricales</taxon>
        <taxon>Tricholomatineae</taxon>
        <taxon>Lyophyllaceae</taxon>
        <taxon>Lyophyllum</taxon>
    </lineage>
</organism>
<dbReference type="CDD" id="cd00882">
    <property type="entry name" value="Ras_like_GTPase"/>
    <property type="match status" value="1"/>
</dbReference>
<dbReference type="OrthoDB" id="2916324at2759"/>
<keyword evidence="3" id="KW-1185">Reference proteome</keyword>
<dbReference type="Gene3D" id="3.40.50.300">
    <property type="entry name" value="P-loop containing nucleotide triphosphate hydrolases"/>
    <property type="match status" value="1"/>
</dbReference>